<accession>A0ABT2D9E5</accession>
<evidence type="ECO:0008006" key="4">
    <source>
        <dbReference type="Google" id="ProtNLM"/>
    </source>
</evidence>
<dbReference type="NCBIfam" id="NF047389">
    <property type="entry name" value="ATPase_Sll1717"/>
    <property type="match status" value="1"/>
</dbReference>
<evidence type="ECO:0000313" key="3">
    <source>
        <dbReference type="Proteomes" id="UP001206126"/>
    </source>
</evidence>
<evidence type="ECO:0000313" key="2">
    <source>
        <dbReference type="EMBL" id="MCS0807051.1"/>
    </source>
</evidence>
<evidence type="ECO:0000256" key="1">
    <source>
        <dbReference type="SAM" id="MobiDB-lite"/>
    </source>
</evidence>
<keyword evidence="3" id="KW-1185">Reference proteome</keyword>
<name>A0ABT2D9E5_9BURK</name>
<dbReference type="RefSeq" id="WP_258820833.1">
    <property type="nucleotide sequence ID" value="NZ_JANUHB010000001.1"/>
</dbReference>
<dbReference type="InterPro" id="IPR059206">
    <property type="entry name" value="Sll1717-like"/>
</dbReference>
<organism evidence="2 3">
    <name type="scientific">Massilia agilis</name>
    <dbReference type="NCBI Taxonomy" id="1811226"/>
    <lineage>
        <taxon>Bacteria</taxon>
        <taxon>Pseudomonadati</taxon>
        <taxon>Pseudomonadota</taxon>
        <taxon>Betaproteobacteria</taxon>
        <taxon>Burkholderiales</taxon>
        <taxon>Oxalobacteraceae</taxon>
        <taxon>Telluria group</taxon>
        <taxon>Massilia</taxon>
    </lineage>
</organism>
<protein>
    <recommendedName>
        <fullName evidence="4">ATP-binding protein</fullName>
    </recommendedName>
</protein>
<dbReference type="EMBL" id="JANUHB010000001">
    <property type="protein sequence ID" value="MCS0807051.1"/>
    <property type="molecule type" value="Genomic_DNA"/>
</dbReference>
<feature type="compositionally biased region" description="Basic residues" evidence="1">
    <location>
        <begin position="1"/>
        <end position="12"/>
    </location>
</feature>
<comment type="caution">
    <text evidence="2">The sequence shown here is derived from an EMBL/GenBank/DDBJ whole genome shotgun (WGS) entry which is preliminary data.</text>
</comment>
<dbReference type="Proteomes" id="UP001206126">
    <property type="component" value="Unassembled WGS sequence"/>
</dbReference>
<sequence length="550" mass="62332">MTKHRNSRKRSPLQHQNPAAPGQAGESCDQDPGIRHEATSTLETAETSPYPTRAVHRRDFLSAELFGNEAGDDEDLEVLNSYFLDKADFDRFYSPDCKLSIVRSRKGVGKSALLKQTLYRRQKAQKGELLIYVKASDLIALQDVKTDTPAALVYGWQQRICTQINLELGAILNFGFTDDKMLLIESSELAGFRNRNIVGALVDRLKIKGLGAEVERSRVPISNSQAVLERVLGQHEITVWLFIDDVDSTFLNTESERLKASTFFSACRNLVSVVNGLCIRAAVRTDVWSVLAQHDEAMDKCEQYMLDLSWSTEETGRILQNKILSFFRRTYPDDPRYAEFNPIEDGRAIRRIVFKELFPWGAGRLVDSFRPIHILSAGRPRWAAQLCKLAAKDAYRSMNSLITVNHIHDVMQSYGKFRIDDLYKEHRHQCAVLKDIVESFSGGRKRYDTVHLLEHIADKIIRRIGVPNIDGVTAPDGPLTVAHFLFRCGFIAARDDSDPSGLGFVHFEDRPNLLTSHANLDDGLVWEIHPSYRYVLRIQGNRTAEGFSFD</sequence>
<reference evidence="2 3" key="1">
    <citation type="submission" date="2022-08" db="EMBL/GenBank/DDBJ databases">
        <title>Reclassification of Massilia species as members of the genera Telluria, Duganella, Pseudoduganella, Mokoshia gen. nov. and Zemynaea gen. nov. using orthogonal and non-orthogonal genome-based approaches.</title>
        <authorList>
            <person name="Bowman J.P."/>
        </authorList>
    </citation>
    <scope>NUCLEOTIDE SEQUENCE [LARGE SCALE GENOMIC DNA]</scope>
    <source>
        <strain evidence="2 3">JCM 31605</strain>
    </source>
</reference>
<feature type="region of interest" description="Disordered" evidence="1">
    <location>
        <begin position="1"/>
        <end position="53"/>
    </location>
</feature>
<proteinExistence type="predicted"/>
<gene>
    <name evidence="2" type="ORF">NX774_03845</name>
</gene>
<feature type="compositionally biased region" description="Low complexity" evidence="1">
    <location>
        <begin position="39"/>
        <end position="48"/>
    </location>
</feature>